<organism evidence="9 10">
    <name type="scientific">Methylopila capsulata</name>
    <dbReference type="NCBI Taxonomy" id="61654"/>
    <lineage>
        <taxon>Bacteria</taxon>
        <taxon>Pseudomonadati</taxon>
        <taxon>Pseudomonadota</taxon>
        <taxon>Alphaproteobacteria</taxon>
        <taxon>Hyphomicrobiales</taxon>
        <taxon>Methylopilaceae</taxon>
        <taxon>Methylopila</taxon>
    </lineage>
</organism>
<dbReference type="GO" id="GO:0019693">
    <property type="term" value="P:ribose phosphate metabolic process"/>
    <property type="evidence" value="ECO:0007669"/>
    <property type="project" value="TreeGrafter"/>
</dbReference>
<evidence type="ECO:0000256" key="4">
    <source>
        <dbReference type="ARBA" id="ARBA00016377"/>
    </source>
</evidence>
<evidence type="ECO:0000313" key="9">
    <source>
        <dbReference type="EMBL" id="GLK55038.1"/>
    </source>
</evidence>
<accession>A0A9W6IR99</accession>
<feature type="domain" description="Nudix hydrolase" evidence="8">
    <location>
        <begin position="57"/>
        <end position="201"/>
    </location>
</feature>
<evidence type="ECO:0000313" key="10">
    <source>
        <dbReference type="Proteomes" id="UP001143400"/>
    </source>
</evidence>
<evidence type="ECO:0000256" key="5">
    <source>
        <dbReference type="ARBA" id="ARBA00022801"/>
    </source>
</evidence>
<evidence type="ECO:0000256" key="7">
    <source>
        <dbReference type="ARBA" id="ARBA00032272"/>
    </source>
</evidence>
<dbReference type="PANTHER" id="PTHR11839">
    <property type="entry name" value="UDP/ADP-SUGAR PYROPHOSPHATASE"/>
    <property type="match status" value="1"/>
</dbReference>
<proteinExistence type="inferred from homology"/>
<evidence type="ECO:0000259" key="8">
    <source>
        <dbReference type="PROSITE" id="PS51462"/>
    </source>
</evidence>
<dbReference type="EMBL" id="BSFF01000001">
    <property type="protein sequence ID" value="GLK55038.1"/>
    <property type="molecule type" value="Genomic_DNA"/>
</dbReference>
<dbReference type="InterPro" id="IPR000086">
    <property type="entry name" value="NUDIX_hydrolase_dom"/>
</dbReference>
<gene>
    <name evidence="9" type="primary">nudF</name>
    <name evidence="9" type="ORF">GCM10008170_10570</name>
</gene>
<dbReference type="PROSITE" id="PS00893">
    <property type="entry name" value="NUDIX_BOX"/>
    <property type="match status" value="1"/>
</dbReference>
<name>A0A9W6IR99_9HYPH</name>
<comment type="cofactor">
    <cofactor evidence="2">
        <name>Mg(2+)</name>
        <dbReference type="ChEBI" id="CHEBI:18420"/>
    </cofactor>
</comment>
<dbReference type="SUPFAM" id="SSF55811">
    <property type="entry name" value="Nudix"/>
    <property type="match status" value="1"/>
</dbReference>
<evidence type="ECO:0000256" key="2">
    <source>
        <dbReference type="ARBA" id="ARBA00001946"/>
    </source>
</evidence>
<evidence type="ECO:0000256" key="3">
    <source>
        <dbReference type="ARBA" id="ARBA00007275"/>
    </source>
</evidence>
<comment type="similarity">
    <text evidence="3">Belongs to the Nudix hydrolase family. NudK subfamily.</text>
</comment>
<comment type="catalytic activity">
    <reaction evidence="1">
        <text>GDP-alpha-D-mannose + H2O = alpha-D-mannose 1-phosphate + GMP + 2 H(+)</text>
        <dbReference type="Rhea" id="RHEA:27978"/>
        <dbReference type="ChEBI" id="CHEBI:15377"/>
        <dbReference type="ChEBI" id="CHEBI:15378"/>
        <dbReference type="ChEBI" id="CHEBI:57527"/>
        <dbReference type="ChEBI" id="CHEBI:58115"/>
        <dbReference type="ChEBI" id="CHEBI:58409"/>
    </reaction>
</comment>
<dbReference type="GO" id="GO:0019144">
    <property type="term" value="F:ADP-sugar diphosphatase activity"/>
    <property type="evidence" value="ECO:0007669"/>
    <property type="project" value="TreeGrafter"/>
</dbReference>
<protein>
    <recommendedName>
        <fullName evidence="4">GDP-mannose pyrophosphatase</fullName>
    </recommendedName>
    <alternativeName>
        <fullName evidence="6">GDP-mannose hydrolase</fullName>
    </alternativeName>
    <alternativeName>
        <fullName evidence="7">GDPMK</fullName>
    </alternativeName>
</protein>
<dbReference type="Gene3D" id="3.90.79.10">
    <property type="entry name" value="Nucleoside Triphosphate Pyrophosphohydrolase"/>
    <property type="match status" value="1"/>
</dbReference>
<sequence length="216" mass="23020">MSADVTDDDILAARVADVAFEGPTLLHDGYRKLELWRATLPEAPGRGVIVQEREVLRAGPCVGVIAVDLARDEIVFIRQFRAPAALATGKGDLVEIVAGRMEPGEDAAFAARRELTEETGLVALALSQPLLTFLPTPGIVDEHATLFLASVDASALPEHAGAADERELTRPFAVPIDAAIKAIESPVASNAYLLIALQWLALNRARLRAVIEAGES</sequence>
<dbReference type="InterPro" id="IPR015797">
    <property type="entry name" value="NUDIX_hydrolase-like_dom_sf"/>
</dbReference>
<reference evidence="9" key="2">
    <citation type="submission" date="2023-01" db="EMBL/GenBank/DDBJ databases">
        <authorList>
            <person name="Sun Q."/>
            <person name="Evtushenko L."/>
        </authorList>
    </citation>
    <scope>NUCLEOTIDE SEQUENCE</scope>
    <source>
        <strain evidence="9">VKM B-1606</strain>
    </source>
</reference>
<dbReference type="GO" id="GO:0005829">
    <property type="term" value="C:cytosol"/>
    <property type="evidence" value="ECO:0007669"/>
    <property type="project" value="TreeGrafter"/>
</dbReference>
<reference evidence="9" key="1">
    <citation type="journal article" date="2014" name="Int. J. Syst. Evol. Microbiol.">
        <title>Complete genome sequence of Corynebacterium casei LMG S-19264T (=DSM 44701T), isolated from a smear-ripened cheese.</title>
        <authorList>
            <consortium name="US DOE Joint Genome Institute (JGI-PGF)"/>
            <person name="Walter F."/>
            <person name="Albersmeier A."/>
            <person name="Kalinowski J."/>
            <person name="Ruckert C."/>
        </authorList>
    </citation>
    <scope>NUCLEOTIDE SEQUENCE</scope>
    <source>
        <strain evidence="9">VKM B-1606</strain>
    </source>
</reference>
<dbReference type="GO" id="GO:0006753">
    <property type="term" value="P:nucleoside phosphate metabolic process"/>
    <property type="evidence" value="ECO:0007669"/>
    <property type="project" value="TreeGrafter"/>
</dbReference>
<keyword evidence="5" id="KW-0378">Hydrolase</keyword>
<dbReference type="PANTHER" id="PTHR11839:SF18">
    <property type="entry name" value="NUDIX HYDROLASE DOMAIN-CONTAINING PROTEIN"/>
    <property type="match status" value="1"/>
</dbReference>
<dbReference type="PROSITE" id="PS51462">
    <property type="entry name" value="NUDIX"/>
    <property type="match status" value="1"/>
</dbReference>
<comment type="caution">
    <text evidence="9">The sequence shown here is derived from an EMBL/GenBank/DDBJ whole genome shotgun (WGS) entry which is preliminary data.</text>
</comment>
<evidence type="ECO:0000256" key="1">
    <source>
        <dbReference type="ARBA" id="ARBA00000847"/>
    </source>
</evidence>
<dbReference type="Pfam" id="PF00293">
    <property type="entry name" value="NUDIX"/>
    <property type="match status" value="1"/>
</dbReference>
<dbReference type="AlphaFoldDB" id="A0A9W6IR99"/>
<dbReference type="Proteomes" id="UP001143400">
    <property type="component" value="Unassembled WGS sequence"/>
</dbReference>
<dbReference type="InterPro" id="IPR020084">
    <property type="entry name" value="NUDIX_hydrolase_CS"/>
</dbReference>
<evidence type="ECO:0000256" key="6">
    <source>
        <dbReference type="ARBA" id="ARBA00032162"/>
    </source>
</evidence>